<dbReference type="Pfam" id="PF09103">
    <property type="entry name" value="BRCA-2_OB1"/>
    <property type="match status" value="1"/>
</dbReference>
<dbReference type="GO" id="GO:0006355">
    <property type="term" value="P:regulation of DNA-templated transcription"/>
    <property type="evidence" value="ECO:0007669"/>
    <property type="project" value="TreeGrafter"/>
</dbReference>
<feature type="region of interest" description="Disordered" evidence="1">
    <location>
        <begin position="99"/>
        <end position="151"/>
    </location>
</feature>
<dbReference type="PANTHER" id="PTHR11289">
    <property type="entry name" value="BREAST CANCER TYPE 2 SUSCEPTIBILITY PROTEIN BRCA2"/>
    <property type="match status" value="1"/>
</dbReference>
<dbReference type="RefSeq" id="XP_005646940.1">
    <property type="nucleotide sequence ID" value="XM_005646883.1"/>
</dbReference>
<dbReference type="SUPFAM" id="SSF81872">
    <property type="entry name" value="BRCA2 helical domain"/>
    <property type="match status" value="1"/>
</dbReference>
<evidence type="ECO:0000313" key="4">
    <source>
        <dbReference type="EMBL" id="EIE22396.1"/>
    </source>
</evidence>
<dbReference type="InterPro" id="IPR036315">
    <property type="entry name" value="BRCA2_hlx_sf"/>
</dbReference>
<feature type="compositionally biased region" description="Polar residues" evidence="1">
    <location>
        <begin position="615"/>
        <end position="624"/>
    </location>
</feature>
<dbReference type="GeneID" id="17040382"/>
<feature type="region of interest" description="Disordered" evidence="1">
    <location>
        <begin position="412"/>
        <end position="444"/>
    </location>
</feature>
<evidence type="ECO:0008006" key="6">
    <source>
        <dbReference type="Google" id="ProtNLM"/>
    </source>
</evidence>
<dbReference type="Pfam" id="PF09169">
    <property type="entry name" value="BRCA-2_helical"/>
    <property type="match status" value="1"/>
</dbReference>
<reference evidence="4 5" key="1">
    <citation type="journal article" date="2012" name="Genome Biol.">
        <title>The genome of the polar eukaryotic microalga coccomyxa subellipsoidea reveals traits of cold adaptation.</title>
        <authorList>
            <person name="Blanc G."/>
            <person name="Agarkova I."/>
            <person name="Grimwood J."/>
            <person name="Kuo A."/>
            <person name="Brueggeman A."/>
            <person name="Dunigan D."/>
            <person name="Gurnon J."/>
            <person name="Ladunga I."/>
            <person name="Lindquist E."/>
            <person name="Lucas S."/>
            <person name="Pangilinan J."/>
            <person name="Proschold T."/>
            <person name="Salamov A."/>
            <person name="Schmutz J."/>
            <person name="Weeks D."/>
            <person name="Yamada T."/>
            <person name="Claverie J.M."/>
            <person name="Grigoriev I."/>
            <person name="Van Etten J."/>
            <person name="Lomsadze A."/>
            <person name="Borodovsky M."/>
        </authorList>
    </citation>
    <scope>NUCLEOTIDE SEQUENCE [LARGE SCALE GENOMIC DNA]</scope>
    <source>
        <strain evidence="4 5">C-169</strain>
    </source>
</reference>
<dbReference type="InterPro" id="IPR015252">
    <property type="entry name" value="BRCA2_hlx"/>
</dbReference>
<feature type="region of interest" description="Disordered" evidence="1">
    <location>
        <begin position="246"/>
        <end position="292"/>
    </location>
</feature>
<evidence type="ECO:0000259" key="2">
    <source>
        <dbReference type="Pfam" id="PF09103"/>
    </source>
</evidence>
<comment type="caution">
    <text evidence="4">The sequence shown here is derived from an EMBL/GenBank/DDBJ whole genome shotgun (WGS) entry which is preliminary data.</text>
</comment>
<feature type="domain" description="Breast cancer type 2 susceptibility protein helical" evidence="3">
    <location>
        <begin position="1025"/>
        <end position="1098"/>
    </location>
</feature>
<accession>I0YVH7</accession>
<keyword evidence="5" id="KW-1185">Reference proteome</keyword>
<feature type="compositionally biased region" description="Basic and acidic residues" evidence="1">
    <location>
        <begin position="426"/>
        <end position="441"/>
    </location>
</feature>
<dbReference type="Proteomes" id="UP000007264">
    <property type="component" value="Unassembled WGS sequence"/>
</dbReference>
<feature type="region of interest" description="Disordered" evidence="1">
    <location>
        <begin position="613"/>
        <end position="659"/>
    </location>
</feature>
<dbReference type="InterPro" id="IPR012340">
    <property type="entry name" value="NA-bd_OB-fold"/>
</dbReference>
<evidence type="ECO:0000259" key="3">
    <source>
        <dbReference type="Pfam" id="PF09169"/>
    </source>
</evidence>
<feature type="region of interest" description="Disordered" evidence="1">
    <location>
        <begin position="461"/>
        <end position="510"/>
    </location>
</feature>
<dbReference type="Gene3D" id="2.40.50.140">
    <property type="entry name" value="Nucleic acid-binding proteins"/>
    <property type="match status" value="2"/>
</dbReference>
<feature type="region of interest" description="Disordered" evidence="1">
    <location>
        <begin position="812"/>
        <end position="937"/>
    </location>
</feature>
<dbReference type="KEGG" id="csl:COCSUDRAFT_56086"/>
<dbReference type="eggNOG" id="KOG4751">
    <property type="taxonomic scope" value="Eukaryota"/>
</dbReference>
<evidence type="ECO:0000313" key="5">
    <source>
        <dbReference type="Proteomes" id="UP000007264"/>
    </source>
</evidence>
<gene>
    <name evidence="4" type="ORF">COCSUDRAFT_56086</name>
</gene>
<evidence type="ECO:0000256" key="1">
    <source>
        <dbReference type="SAM" id="MobiDB-lite"/>
    </source>
</evidence>
<dbReference type="InterPro" id="IPR015525">
    <property type="entry name" value="BRCA2"/>
</dbReference>
<dbReference type="STRING" id="574566.I0YVH7"/>
<feature type="region of interest" description="Disordered" evidence="1">
    <location>
        <begin position="370"/>
        <end position="394"/>
    </location>
</feature>
<dbReference type="OrthoDB" id="21095at2759"/>
<dbReference type="EMBL" id="AGSI01000010">
    <property type="protein sequence ID" value="EIE22396.1"/>
    <property type="molecule type" value="Genomic_DNA"/>
</dbReference>
<feature type="domain" description="BRCA2 OB1" evidence="2">
    <location>
        <begin position="1104"/>
        <end position="1220"/>
    </location>
</feature>
<sequence>MGSLLEAGVHPADVVFYREGQGPKLCASLEESISQILAEDTQFLEDMEERGEDQIDPKYNNFSEEAIRPAETTGQHESEISDVAQHANGAMPAIHPANSTGRFPAPTTADGQREPAYSRRAAPGPAPFQVPIAPGSRPRLGKKAAPERQRAGGFVAPRPLQRKPMAGGNPREAPAFSVPSVAADMGQAAGPPDVPAGVFSFLGGKQITISSAAQQRAAALLQQIQNDAGDDYLDAPCMQLIAAEPARQEQMPVPAAEECPSRHHAPYEPAPAEESSQKPMEAIGSEAGPDHTVEAGREPAIAAGQDTLRQQMAEAADEDAHRASDATQLAPGALEGIPMSSWEETQQVCTMAVVPDTLVIDQPAGEGGCEALGECEPSNRQNASQHSANDSHGMAEHAEWGPVEQTQILDQPSPVQQGEPGSADAADGHPRAPLEEPRGEEVAPTQHLDNMPQMDKQISLHAAAEPSSEAAGNEGVQKKPSVPCSPIAHRTPSAGAGLQEVEKKTASTPAADVAKNAPEAAASDAVCGSGASQEAGEVEAAHLLHVAAQCGAGEGSGKHEKERNAVSCGLSPARTAVVVGATSCRGSQAGLGEHAGEEATTDSVPVPMERHNTEHQPAQMSQNGPAEPTGEADCVAGLMGHMSPDNDERQLSPHQGPHQPPATFSFATASGKAVPVSAAALAQAAALFGSSPLQQKHQAGAPRMFATGSGKPVHIAADKLACAQDFLGFAEEDAGPGQGPAAPADDCSMGVDEAEAAPSGWATGSGKKLQVDAAKLAAARALLSGAAGEACTTGDLSSASADRQGEQQILADAQSPEKKRFKPAAHNENDAAVCKRSMSPVPGRLQAGNVPASPHTPAGLAARPPELQDHPMTTPAAEQSGPGPAFTSKGPAELPALGSRKASGSRMGAARPPSSGLSKTTARSGGGFRAPRSKFATPMRKLALKQDMAKAGTPSRLQAASVPVAPRVPLHSLEGTLAGKLLASLPVGTSMCPQEDASAVSEAVLELDSTTATDLTLTAFEGVGKDGERLGHAEFAALLHAAGAEQQYASVAWVTNHFRWVVWKLACYERQFPAHLAGRMLTPSLVLDQLKYRYEREFGQGHRSVLKKVLEQDEAPQRPMVLCMAAILQRHPGEEGRQDSSEQRQVEVTDGWYSVRATLDAGLSRMLTEQKLRIGTKMRVSGSELTAGSPSEVLEASRSCFLHLHYNGCHRVAEAMPLGWTVSRSVIVPLGAVRPGGGTVSRTCVVVQRIFPALYRDRMSDGRYLRRTPRAKAVADRLSEGGIQQAEEASASAVAAEEREHCRQIIADAKEGSSLPKGALVYAQALMAEEGHADSAKSFGSDSRADHDRYQSMRQQAMQARREAILNADLPARGLHVERSIRQISLLVSAVLHREACSDVERACQTRAVIEVSNPDEDLERITEGSMWAVSDLAAPDMHRGILLLRASARSHWQPLASHTGPQPLMHAYSARQTVQLHSLGHLQPGHDFDCHGIVLGAGEKQLLGKQSSQWVFVADESCSQGSTILAIHLQAQPEAVDFLDGRTDTNNIITLMNLRMRDYDNTNCLWRADGDETTGISLHPAQTAASICKPGSRLHQLAAWAQGASPLLSSLRQQVERLLAIG</sequence>
<dbReference type="PANTHER" id="PTHR11289:SF0">
    <property type="entry name" value="BREAST CANCER TYPE 2 SUSCEPTIBILITY PROTEIN"/>
    <property type="match status" value="1"/>
</dbReference>
<dbReference type="GO" id="GO:0000724">
    <property type="term" value="P:double-strand break repair via homologous recombination"/>
    <property type="evidence" value="ECO:0007669"/>
    <property type="project" value="InterPro"/>
</dbReference>
<dbReference type="SUPFAM" id="SSF50249">
    <property type="entry name" value="Nucleic acid-binding proteins"/>
    <property type="match status" value="2"/>
</dbReference>
<name>I0YVH7_COCSC</name>
<dbReference type="InterPro" id="IPR015187">
    <property type="entry name" value="BRCA2_OB_1"/>
</dbReference>
<feature type="compositionally biased region" description="Polar residues" evidence="1">
    <location>
        <begin position="378"/>
        <end position="390"/>
    </location>
</feature>
<proteinExistence type="predicted"/>
<protein>
    <recommendedName>
        <fullName evidence="6">BRCA2 OB1 domain-containing protein</fullName>
    </recommendedName>
</protein>
<organism evidence="4 5">
    <name type="scientific">Coccomyxa subellipsoidea (strain C-169)</name>
    <name type="common">Green microalga</name>
    <dbReference type="NCBI Taxonomy" id="574566"/>
    <lineage>
        <taxon>Eukaryota</taxon>
        <taxon>Viridiplantae</taxon>
        <taxon>Chlorophyta</taxon>
        <taxon>core chlorophytes</taxon>
        <taxon>Trebouxiophyceae</taxon>
        <taxon>Trebouxiophyceae incertae sedis</taxon>
        <taxon>Coccomyxaceae</taxon>
        <taxon>Coccomyxa</taxon>
        <taxon>Coccomyxa subellipsoidea</taxon>
    </lineage>
</organism>